<proteinExistence type="predicted"/>
<feature type="non-terminal residue" evidence="2">
    <location>
        <position position="57"/>
    </location>
</feature>
<dbReference type="GO" id="GO:0051287">
    <property type="term" value="F:NAD binding"/>
    <property type="evidence" value="ECO:0007669"/>
    <property type="project" value="InterPro"/>
</dbReference>
<evidence type="ECO:0000259" key="1">
    <source>
        <dbReference type="Pfam" id="PF02826"/>
    </source>
</evidence>
<accession>A0A383BZH8</accession>
<reference evidence="2" key="1">
    <citation type="submission" date="2018-05" db="EMBL/GenBank/DDBJ databases">
        <authorList>
            <person name="Lanie J.A."/>
            <person name="Ng W.-L."/>
            <person name="Kazmierczak K.M."/>
            <person name="Andrzejewski T.M."/>
            <person name="Davidsen T.M."/>
            <person name="Wayne K.J."/>
            <person name="Tettelin H."/>
            <person name="Glass J.I."/>
            <person name="Rusch D."/>
            <person name="Podicherti R."/>
            <person name="Tsui H.-C.T."/>
            <person name="Winkler M.E."/>
        </authorList>
    </citation>
    <scope>NUCLEOTIDE SEQUENCE</scope>
</reference>
<dbReference type="InterPro" id="IPR006140">
    <property type="entry name" value="D-isomer_DH_NAD-bd"/>
</dbReference>
<name>A0A383BZH8_9ZZZZ</name>
<protein>
    <recommendedName>
        <fullName evidence="1">D-isomer specific 2-hydroxyacid dehydrogenase NAD-binding domain-containing protein</fullName>
    </recommendedName>
</protein>
<dbReference type="AlphaFoldDB" id="A0A383BZH8"/>
<feature type="domain" description="D-isomer specific 2-hydroxyacid dehydrogenase NAD-binding" evidence="1">
    <location>
        <begin position="7"/>
        <end position="57"/>
    </location>
</feature>
<dbReference type="InterPro" id="IPR036291">
    <property type="entry name" value="NAD(P)-bd_dom_sf"/>
</dbReference>
<dbReference type="Pfam" id="PF02826">
    <property type="entry name" value="2-Hacid_dh_C"/>
    <property type="match status" value="1"/>
</dbReference>
<evidence type="ECO:0000313" key="2">
    <source>
        <dbReference type="EMBL" id="SVE24798.1"/>
    </source>
</evidence>
<dbReference type="Gene3D" id="3.40.50.720">
    <property type="entry name" value="NAD(P)-binding Rossmann-like Domain"/>
    <property type="match status" value="1"/>
</dbReference>
<gene>
    <name evidence="2" type="ORF">METZ01_LOCUS477652</name>
</gene>
<dbReference type="SUPFAM" id="SSF51735">
    <property type="entry name" value="NAD(P)-binding Rossmann-fold domains"/>
    <property type="match status" value="1"/>
</dbReference>
<dbReference type="EMBL" id="UINC01204184">
    <property type="protein sequence ID" value="SVE24798.1"/>
    <property type="molecule type" value="Genomic_DNA"/>
</dbReference>
<sequence length="57" mass="6352">MLDSEIKLSKSNLKFKSGDWSDSFSGHIFRGELLGRHLGVIGFGRIGKEIIKRATAF</sequence>
<organism evidence="2">
    <name type="scientific">marine metagenome</name>
    <dbReference type="NCBI Taxonomy" id="408172"/>
    <lineage>
        <taxon>unclassified sequences</taxon>
        <taxon>metagenomes</taxon>
        <taxon>ecological metagenomes</taxon>
    </lineage>
</organism>